<name>A0A7R9IF17_9NEOP</name>
<dbReference type="EMBL" id="OE001589">
    <property type="protein sequence ID" value="CAD7457169.1"/>
    <property type="molecule type" value="Genomic_DNA"/>
</dbReference>
<reference evidence="1" key="1">
    <citation type="submission" date="2020-11" db="EMBL/GenBank/DDBJ databases">
        <authorList>
            <person name="Tran Van P."/>
        </authorList>
    </citation>
    <scope>NUCLEOTIDE SEQUENCE</scope>
</reference>
<protein>
    <submittedName>
        <fullName evidence="1">Uncharacterized protein</fullName>
    </submittedName>
</protein>
<gene>
    <name evidence="1" type="ORF">TTEB3V08_LOCUS5177</name>
</gene>
<proteinExistence type="predicted"/>
<evidence type="ECO:0000313" key="1">
    <source>
        <dbReference type="EMBL" id="CAD7457169.1"/>
    </source>
</evidence>
<sequence length="190" mass="21139">MRCELGSTSVGRNLLVNYANDFRETACGNAFVPRMRKAPTSKKQYWKVESYLYQLGTSSRVLQRLYARKEFQLADHQFMEMNVPQKELTLRLVAAVDSQSKQGFLVVSRATEWALQVSSAQAPTAVHLFLAKQLADGNPEGGDGLALSDLSVIMKNLQDESWPQTGRQGVISVGAPVHSHQQPDVMSREV</sequence>
<organism evidence="1">
    <name type="scientific">Timema tahoe</name>
    <dbReference type="NCBI Taxonomy" id="61484"/>
    <lineage>
        <taxon>Eukaryota</taxon>
        <taxon>Metazoa</taxon>
        <taxon>Ecdysozoa</taxon>
        <taxon>Arthropoda</taxon>
        <taxon>Hexapoda</taxon>
        <taxon>Insecta</taxon>
        <taxon>Pterygota</taxon>
        <taxon>Neoptera</taxon>
        <taxon>Polyneoptera</taxon>
        <taxon>Phasmatodea</taxon>
        <taxon>Timematodea</taxon>
        <taxon>Timematoidea</taxon>
        <taxon>Timematidae</taxon>
        <taxon>Timema</taxon>
    </lineage>
</organism>
<dbReference type="AlphaFoldDB" id="A0A7R9IF17"/>
<accession>A0A7R9IF17</accession>